<reference evidence="8" key="1">
    <citation type="journal article" date="2014" name="Int. J. Syst. Evol. Microbiol.">
        <title>Complete genome sequence of Corynebacterium casei LMG S-19264T (=DSM 44701T), isolated from a smear-ripened cheese.</title>
        <authorList>
            <consortium name="US DOE Joint Genome Institute (JGI-PGF)"/>
            <person name="Walter F."/>
            <person name="Albersmeier A."/>
            <person name="Kalinowski J."/>
            <person name="Ruckert C."/>
        </authorList>
    </citation>
    <scope>NUCLEOTIDE SEQUENCE</scope>
    <source>
        <strain evidence="8">CGMCC 1.12785</strain>
    </source>
</reference>
<dbReference type="FunFam" id="3.40.50.720:FF:000203">
    <property type="entry name" value="D-3-phosphoglycerate dehydrogenase (SerA)"/>
    <property type="match status" value="1"/>
</dbReference>
<dbReference type="Pfam" id="PF02826">
    <property type="entry name" value="2-Hacid_dh_C"/>
    <property type="match status" value="1"/>
</dbReference>
<evidence type="ECO:0000256" key="4">
    <source>
        <dbReference type="ARBA" id="ARBA00023027"/>
    </source>
</evidence>
<dbReference type="PANTHER" id="PTHR42789:SF1">
    <property type="entry name" value="D-ISOMER SPECIFIC 2-HYDROXYACID DEHYDROGENASE FAMILY PROTEIN (AFU_ORTHOLOGUE AFUA_6G10090)"/>
    <property type="match status" value="1"/>
</dbReference>
<dbReference type="PANTHER" id="PTHR42789">
    <property type="entry name" value="D-ISOMER SPECIFIC 2-HYDROXYACID DEHYDROGENASE FAMILY PROTEIN (AFU_ORTHOLOGUE AFUA_6G10090)"/>
    <property type="match status" value="1"/>
</dbReference>
<accession>A0A8J2XKN9</accession>
<evidence type="ECO:0000256" key="1">
    <source>
        <dbReference type="ARBA" id="ARBA00005854"/>
    </source>
</evidence>
<dbReference type="PROSITE" id="PS00671">
    <property type="entry name" value="D_2_HYDROXYACID_DH_3"/>
    <property type="match status" value="1"/>
</dbReference>
<dbReference type="EMBL" id="BMFY01000006">
    <property type="protein sequence ID" value="GGA15084.1"/>
    <property type="molecule type" value="Genomic_DNA"/>
</dbReference>
<organism evidence="8 9">
    <name type="scientific">Sediminivirga luteola</name>
    <dbReference type="NCBI Taxonomy" id="1774748"/>
    <lineage>
        <taxon>Bacteria</taxon>
        <taxon>Bacillati</taxon>
        <taxon>Actinomycetota</taxon>
        <taxon>Actinomycetes</taxon>
        <taxon>Micrococcales</taxon>
        <taxon>Brevibacteriaceae</taxon>
        <taxon>Sediminivirga</taxon>
    </lineage>
</organism>
<dbReference type="Gene3D" id="3.40.50.720">
    <property type="entry name" value="NAD(P)-binding Rossmann-like Domain"/>
    <property type="match status" value="2"/>
</dbReference>
<keyword evidence="2" id="KW-0028">Amino-acid biosynthesis</keyword>
<dbReference type="InterPro" id="IPR006139">
    <property type="entry name" value="D-isomer_2_OHA_DH_cat_dom"/>
</dbReference>
<dbReference type="SUPFAM" id="SSF52283">
    <property type="entry name" value="Formate/glycerate dehydrogenase catalytic domain-like"/>
    <property type="match status" value="1"/>
</dbReference>
<evidence type="ECO:0000256" key="5">
    <source>
        <dbReference type="RuleBase" id="RU003719"/>
    </source>
</evidence>
<dbReference type="AlphaFoldDB" id="A0A8J2XKN9"/>
<keyword evidence="9" id="KW-1185">Reference proteome</keyword>
<dbReference type="InterPro" id="IPR029752">
    <property type="entry name" value="D-isomer_DH_CS1"/>
</dbReference>
<dbReference type="SUPFAM" id="SSF51735">
    <property type="entry name" value="NAD(P)-binding Rossmann-fold domains"/>
    <property type="match status" value="1"/>
</dbReference>
<proteinExistence type="inferred from homology"/>
<dbReference type="GO" id="GO:0051287">
    <property type="term" value="F:NAD binding"/>
    <property type="evidence" value="ECO:0007669"/>
    <property type="project" value="InterPro"/>
</dbReference>
<evidence type="ECO:0000313" key="9">
    <source>
        <dbReference type="Proteomes" id="UP000616114"/>
    </source>
</evidence>
<protein>
    <submittedName>
        <fullName evidence="8">2-hydroxyacid dehydrogenase</fullName>
    </submittedName>
</protein>
<dbReference type="InterPro" id="IPR029753">
    <property type="entry name" value="D-isomer_DH_CS"/>
</dbReference>
<dbReference type="CDD" id="cd12169">
    <property type="entry name" value="PGDH_like_1"/>
    <property type="match status" value="1"/>
</dbReference>
<dbReference type="Pfam" id="PF00389">
    <property type="entry name" value="2-Hacid_dh"/>
    <property type="match status" value="1"/>
</dbReference>
<feature type="domain" description="D-isomer specific 2-hydroxyacid dehydrogenase catalytic" evidence="6">
    <location>
        <begin position="26"/>
        <end position="311"/>
    </location>
</feature>
<keyword evidence="4" id="KW-0520">NAD</keyword>
<dbReference type="InterPro" id="IPR050857">
    <property type="entry name" value="D-2-hydroxyacid_DH"/>
</dbReference>
<gene>
    <name evidence="8" type="primary">serA</name>
    <name evidence="8" type="ORF">GCM10011333_17660</name>
</gene>
<dbReference type="PROSITE" id="PS00065">
    <property type="entry name" value="D_2_HYDROXYACID_DH_1"/>
    <property type="match status" value="1"/>
</dbReference>
<evidence type="ECO:0000256" key="3">
    <source>
        <dbReference type="ARBA" id="ARBA00023002"/>
    </source>
</evidence>
<evidence type="ECO:0000259" key="6">
    <source>
        <dbReference type="Pfam" id="PF00389"/>
    </source>
</evidence>
<comment type="caution">
    <text evidence="8">The sequence shown here is derived from an EMBL/GenBank/DDBJ whole genome shotgun (WGS) entry which is preliminary data.</text>
</comment>
<dbReference type="GO" id="GO:0016616">
    <property type="term" value="F:oxidoreductase activity, acting on the CH-OH group of donors, NAD or NADP as acceptor"/>
    <property type="evidence" value="ECO:0007669"/>
    <property type="project" value="InterPro"/>
</dbReference>
<dbReference type="InterPro" id="IPR006140">
    <property type="entry name" value="D-isomer_DH_NAD-bd"/>
</dbReference>
<dbReference type="GO" id="GO:0008652">
    <property type="term" value="P:amino acid biosynthetic process"/>
    <property type="evidence" value="ECO:0007669"/>
    <property type="project" value="UniProtKB-KW"/>
</dbReference>
<sequence>MVNVTVLDDYQRVAREFGPWGRLADQVNLRVITRHLTADEVVEAADDADALFVMREQTPLSAALLNRLPRLGLIVTKGMWNRAIDVDAATRLGITVTGTTSSSAATAELTWALILNVARRVSEGDRGMRGGEWSPVLGRELEGRTLGVVGLGAVGGRVARIGGAFGMDVVAWSQHMTADRAADAGARAVSKEELFRHADIVTLHVQLSSRTRGLVGAAELASMRETAYLINTARGGLVDETALIDALRAGRLAGAGLDVYSREPLPADHPFRALGNAVLTPHLGYLTEEGYRRHFKEGVENLAQWLRGQPVRVIGTPSGVVARRPSHQARSL</sequence>
<feature type="domain" description="D-isomer specific 2-hydroxyacid dehydrogenase NAD-binding" evidence="7">
    <location>
        <begin position="112"/>
        <end position="284"/>
    </location>
</feature>
<reference evidence="8" key="2">
    <citation type="submission" date="2020-09" db="EMBL/GenBank/DDBJ databases">
        <authorList>
            <person name="Sun Q."/>
            <person name="Zhou Y."/>
        </authorList>
    </citation>
    <scope>NUCLEOTIDE SEQUENCE</scope>
    <source>
        <strain evidence="8">CGMCC 1.12785</strain>
    </source>
</reference>
<dbReference type="InterPro" id="IPR036291">
    <property type="entry name" value="NAD(P)-bd_dom_sf"/>
</dbReference>
<name>A0A8J2XKN9_9MICO</name>
<keyword evidence="3 5" id="KW-0560">Oxidoreductase</keyword>
<comment type="similarity">
    <text evidence="1 5">Belongs to the D-isomer specific 2-hydroxyacid dehydrogenase family.</text>
</comment>
<evidence type="ECO:0000313" key="8">
    <source>
        <dbReference type="EMBL" id="GGA15084.1"/>
    </source>
</evidence>
<evidence type="ECO:0000256" key="2">
    <source>
        <dbReference type="ARBA" id="ARBA00022605"/>
    </source>
</evidence>
<dbReference type="Proteomes" id="UP000616114">
    <property type="component" value="Unassembled WGS sequence"/>
</dbReference>
<evidence type="ECO:0000259" key="7">
    <source>
        <dbReference type="Pfam" id="PF02826"/>
    </source>
</evidence>